<protein>
    <submittedName>
        <fullName evidence="1">Uncharacterized protein</fullName>
    </submittedName>
</protein>
<reference evidence="1 2" key="1">
    <citation type="submission" date="2020-10" db="EMBL/GenBank/DDBJ databases">
        <title>Connecting structure to function with the recovery of over 1000 high-quality activated sludge metagenome-assembled genomes encoding full-length rRNA genes using long-read sequencing.</title>
        <authorList>
            <person name="Singleton C.M."/>
            <person name="Petriglieri F."/>
            <person name="Kristensen J.M."/>
            <person name="Kirkegaard R.H."/>
            <person name="Michaelsen T.Y."/>
            <person name="Andersen M.H."/>
            <person name="Karst S.M."/>
            <person name="Dueholm M.S."/>
            <person name="Nielsen P.H."/>
            <person name="Albertsen M."/>
        </authorList>
    </citation>
    <scope>NUCLEOTIDE SEQUENCE [LARGE SCALE GENOMIC DNA]</scope>
    <source>
        <strain evidence="1">EsbW_18-Q3-R4-48_BATAC.463</strain>
    </source>
</reference>
<dbReference type="Proteomes" id="UP000739411">
    <property type="component" value="Unassembled WGS sequence"/>
</dbReference>
<evidence type="ECO:0000313" key="1">
    <source>
        <dbReference type="EMBL" id="MBK7414207.1"/>
    </source>
</evidence>
<dbReference type="AlphaFoldDB" id="A0A935K1W4"/>
<dbReference type="Gene3D" id="2.60.120.560">
    <property type="entry name" value="Exo-inulinase, domain 1"/>
    <property type="match status" value="1"/>
</dbReference>
<accession>A0A935K1W4</accession>
<sequence>MTTQSWIPIFGNAHIEGGTITSVPVSIQPAEGDMPSADGGAVQTPHTVVRSNIEFEQGTITWDAKIGEESGRVQLMLPAEPIAANSPNASNGELQNPELSVGLNVLGAPYGFALWNGGVWEGAGGAGHGSKLLVNQWISMKLIARGSSADLYVQGVKVATTSRMLRRGQIGALLQGNSECAIRNVTVTEDSPTCFAVMQFTDEFNVLYKDVIKPVCESYGYKVIRGDDFYTSGQIMEDVTQSIRSAALIIADVTPDNANVFWKSGTPMQ</sequence>
<comment type="caution">
    <text evidence="1">The sequence shown here is derived from an EMBL/GenBank/DDBJ whole genome shotgun (WGS) entry which is preliminary data.</text>
</comment>
<name>A0A935K1W4_9RHOO</name>
<organism evidence="1 2">
    <name type="scientific">Candidatus Dechloromonas phosphorivorans</name>
    <dbReference type="NCBI Taxonomy" id="2899244"/>
    <lineage>
        <taxon>Bacteria</taxon>
        <taxon>Pseudomonadati</taxon>
        <taxon>Pseudomonadota</taxon>
        <taxon>Betaproteobacteria</taxon>
        <taxon>Rhodocyclales</taxon>
        <taxon>Azonexaceae</taxon>
        <taxon>Dechloromonas</taxon>
    </lineage>
</organism>
<gene>
    <name evidence="1" type="ORF">IPJ38_02855</name>
</gene>
<evidence type="ECO:0000313" key="2">
    <source>
        <dbReference type="Proteomes" id="UP000739411"/>
    </source>
</evidence>
<dbReference type="EMBL" id="JADJMS010000006">
    <property type="protein sequence ID" value="MBK7414207.1"/>
    <property type="molecule type" value="Genomic_DNA"/>
</dbReference>
<proteinExistence type="predicted"/>